<dbReference type="CDD" id="cd01948">
    <property type="entry name" value="EAL"/>
    <property type="match status" value="1"/>
</dbReference>
<dbReference type="Gene3D" id="3.20.20.450">
    <property type="entry name" value="EAL domain"/>
    <property type="match status" value="1"/>
</dbReference>
<dbReference type="InterPro" id="IPR001633">
    <property type="entry name" value="EAL_dom"/>
</dbReference>
<dbReference type="Gene3D" id="3.30.450.20">
    <property type="entry name" value="PAS domain"/>
    <property type="match status" value="1"/>
</dbReference>
<dbReference type="InterPro" id="IPR029151">
    <property type="entry name" value="Sensor-like_sf"/>
</dbReference>
<dbReference type="SUPFAM" id="SSF103190">
    <property type="entry name" value="Sensory domain-like"/>
    <property type="match status" value="1"/>
</dbReference>
<dbReference type="PROSITE" id="PS50883">
    <property type="entry name" value="EAL"/>
    <property type="match status" value="1"/>
</dbReference>
<dbReference type="PANTHER" id="PTHR33121:SF82">
    <property type="entry name" value="SIGNAL TRANSDUCTION PROTEIN CONTAINING A EAL DOMAIN"/>
    <property type="match status" value="1"/>
</dbReference>
<accession>A0ABW0LHI8</accession>
<reference evidence="3" key="1">
    <citation type="journal article" date="2019" name="Int. J. Syst. Evol. Microbiol.">
        <title>The Global Catalogue of Microorganisms (GCM) 10K type strain sequencing project: providing services to taxonomists for standard genome sequencing and annotation.</title>
        <authorList>
            <consortium name="The Broad Institute Genomics Platform"/>
            <consortium name="The Broad Institute Genome Sequencing Center for Infectious Disease"/>
            <person name="Wu L."/>
            <person name="Ma J."/>
        </authorList>
    </citation>
    <scope>NUCLEOTIDE SEQUENCE [LARGE SCALE GENOMIC DNA]</scope>
    <source>
        <strain evidence="3">CGMCC 1.12237</strain>
    </source>
</reference>
<dbReference type="SUPFAM" id="SSF141868">
    <property type="entry name" value="EAL domain-like"/>
    <property type="match status" value="1"/>
</dbReference>
<proteinExistence type="predicted"/>
<organism evidence="2 3">
    <name type="scientific">Lederbergia graminis</name>
    <dbReference type="NCBI Taxonomy" id="735518"/>
    <lineage>
        <taxon>Bacteria</taxon>
        <taxon>Bacillati</taxon>
        <taxon>Bacillota</taxon>
        <taxon>Bacilli</taxon>
        <taxon>Bacillales</taxon>
        <taxon>Bacillaceae</taxon>
        <taxon>Lederbergia</taxon>
    </lineage>
</organism>
<dbReference type="InterPro" id="IPR018842">
    <property type="entry name" value="YkuI_C"/>
</dbReference>
<evidence type="ECO:0000259" key="1">
    <source>
        <dbReference type="PROSITE" id="PS50883"/>
    </source>
</evidence>
<evidence type="ECO:0000313" key="2">
    <source>
        <dbReference type="EMBL" id="MFC5465225.1"/>
    </source>
</evidence>
<dbReference type="RefSeq" id="WP_382351260.1">
    <property type="nucleotide sequence ID" value="NZ_JBHSMC010000014.1"/>
</dbReference>
<dbReference type="Pfam" id="PF00563">
    <property type="entry name" value="EAL"/>
    <property type="match status" value="1"/>
</dbReference>
<dbReference type="InterPro" id="IPR050706">
    <property type="entry name" value="Cyclic-di-GMP_PDE-like"/>
</dbReference>
<sequence length="401" mass="46878">MDADEILQNIDQVLPFYQPIFSADEHRVAGYELLGRFKKDDEFISIGHFFADETIPEEYRIEVDNYLLEQALQKMMSAGEDFLLFINRDPKLLMYDQGESFLTTIQKYLAPDQLQRIVLELTNTEYTGSIDSLQHLISYYKTYGIKIALSHLGEESHLDRIAQLSPHILKVNLNQLRNSSGDASPIILYSLNILARKIGANLLYEHIEQEYQLQYAWKNGGRYYQGFLLARPTPDFIDKDSLNDTFREQAINFIKYEKKKLEARYVKTSELNESLKQLIDKKKYTEPYVSLLSDLAEKIETMCFRLYICNEDGFQLSPNLMKVEGNWTNQEEYIGRNWSWRPYFLANIVQMKKDQKGMLSGIYSDIETGESIRTFSFPLMDGNYLFIDLSYAYLYENDALL</sequence>
<protein>
    <submittedName>
        <fullName evidence="2">EAL-associated domain-containing protein</fullName>
    </submittedName>
</protein>
<gene>
    <name evidence="2" type="ORF">ACFPM4_10745</name>
</gene>
<dbReference type="InterPro" id="IPR035919">
    <property type="entry name" value="EAL_sf"/>
</dbReference>
<feature type="domain" description="EAL" evidence="1">
    <location>
        <begin position="1"/>
        <end position="246"/>
    </location>
</feature>
<evidence type="ECO:0000313" key="3">
    <source>
        <dbReference type="Proteomes" id="UP001596147"/>
    </source>
</evidence>
<dbReference type="EMBL" id="JBHSMC010000014">
    <property type="protein sequence ID" value="MFC5465225.1"/>
    <property type="molecule type" value="Genomic_DNA"/>
</dbReference>
<dbReference type="Pfam" id="PF10388">
    <property type="entry name" value="YkuI_C"/>
    <property type="match status" value="1"/>
</dbReference>
<dbReference type="PANTHER" id="PTHR33121">
    <property type="entry name" value="CYCLIC DI-GMP PHOSPHODIESTERASE PDEF"/>
    <property type="match status" value="1"/>
</dbReference>
<name>A0ABW0LHI8_9BACI</name>
<keyword evidence="3" id="KW-1185">Reference proteome</keyword>
<dbReference type="SMART" id="SM00052">
    <property type="entry name" value="EAL"/>
    <property type="match status" value="1"/>
</dbReference>
<dbReference type="Gene3D" id="1.20.5.170">
    <property type="match status" value="1"/>
</dbReference>
<comment type="caution">
    <text evidence="2">The sequence shown here is derived from an EMBL/GenBank/DDBJ whole genome shotgun (WGS) entry which is preliminary data.</text>
</comment>
<dbReference type="Proteomes" id="UP001596147">
    <property type="component" value="Unassembled WGS sequence"/>
</dbReference>